<dbReference type="EMBL" id="LKCN02000006">
    <property type="protein sequence ID" value="RCI13545.1"/>
    <property type="molecule type" value="Genomic_DNA"/>
</dbReference>
<keyword evidence="3 7" id="KW-1133">Transmembrane helix</keyword>
<keyword evidence="10" id="KW-1185">Reference proteome</keyword>
<feature type="transmembrane region" description="Helical" evidence="7">
    <location>
        <begin position="213"/>
        <end position="237"/>
    </location>
</feature>
<dbReference type="AlphaFoldDB" id="A0A367LGK0"/>
<feature type="transmembrane region" description="Helical" evidence="7">
    <location>
        <begin position="179"/>
        <end position="201"/>
    </location>
</feature>
<feature type="transmembrane region" description="Helical" evidence="7">
    <location>
        <begin position="35"/>
        <end position="57"/>
    </location>
</feature>
<protein>
    <recommendedName>
        <fullName evidence="8">Rhodopsin domain-containing protein</fullName>
    </recommendedName>
</protein>
<dbReference type="Proteomes" id="UP000253664">
    <property type="component" value="Unassembled WGS sequence"/>
</dbReference>
<sequence>MAGEEGWVYFAISTALVLLRLYARLHSPAQSGFHLDDHLISLTIPLFLAVVILAQVIETETRNLANNNMTPEERTQLDPGSDEFHLRVRGSQLHMAGWVLYVTMLWALKFCWLVMYRRFGERVGSIRLKINAGIALCATTYLIVIFVIIFACRPIDRNWQINPDPGDACHPAVSKVQSVIAAVANLSTDIYIISIPLPIIWGARISKLDKGILATMFVACLVITMAVGTARCGIILANKSEDTAFVGQWSSRETFVAIVISNIPVLFPWIRQRLQRGRDDVKDPIKLQPPPPPPPLQSLAMDSEETIVQPVEDDEHLVDVEAADPKKRDAETAEVICTIRSATSSGSSKGMMASGTGKSIIENMGVRTAAGKTALILTDGFPSRCFSSVCRPWTAQATTPAAGERAATDEATMTWPLSAATMAGMNARTQKRTPSRLTSRVDRKSASAMSRRVSPPPLRTPALATRAVGAWPKRAAMASRAASTEARSDTSAWMNMDLSPDRERWGGEGEKRERQKRTEREVGRPRIQDDDRSAQILKLTNKLVAYAASAARDDNKLAVPTASTRDGRRRVQSQPAQHHGREPEPEEGGKGGEGAADAGWEQHEEKDGCWWEEGQRDEAR</sequence>
<comment type="similarity">
    <text evidence="5">Belongs to the SAT4 family.</text>
</comment>
<evidence type="ECO:0000259" key="8">
    <source>
        <dbReference type="Pfam" id="PF20684"/>
    </source>
</evidence>
<dbReference type="Pfam" id="PF20684">
    <property type="entry name" value="Fung_rhodopsin"/>
    <property type="match status" value="1"/>
</dbReference>
<evidence type="ECO:0000313" key="10">
    <source>
        <dbReference type="Proteomes" id="UP000253664"/>
    </source>
</evidence>
<name>A0A367LGK0_9HYPO</name>
<dbReference type="OrthoDB" id="2988756at2759"/>
<keyword evidence="4 7" id="KW-0472">Membrane</keyword>
<dbReference type="PANTHER" id="PTHR33048">
    <property type="entry name" value="PTH11-LIKE INTEGRAL MEMBRANE PROTEIN (AFU_ORTHOLOGUE AFUA_5G11245)"/>
    <property type="match status" value="1"/>
</dbReference>
<evidence type="ECO:0000256" key="3">
    <source>
        <dbReference type="ARBA" id="ARBA00022989"/>
    </source>
</evidence>
<organism evidence="9 10">
    <name type="scientific">Ophiocordyceps polyrhachis-furcata BCC 54312</name>
    <dbReference type="NCBI Taxonomy" id="1330021"/>
    <lineage>
        <taxon>Eukaryota</taxon>
        <taxon>Fungi</taxon>
        <taxon>Dikarya</taxon>
        <taxon>Ascomycota</taxon>
        <taxon>Pezizomycotina</taxon>
        <taxon>Sordariomycetes</taxon>
        <taxon>Hypocreomycetidae</taxon>
        <taxon>Hypocreales</taxon>
        <taxon>Ophiocordycipitaceae</taxon>
        <taxon>Ophiocordyceps</taxon>
    </lineage>
</organism>
<feature type="region of interest" description="Disordered" evidence="6">
    <location>
        <begin position="556"/>
        <end position="620"/>
    </location>
</feature>
<feature type="compositionally biased region" description="Low complexity" evidence="6">
    <location>
        <begin position="479"/>
        <end position="492"/>
    </location>
</feature>
<dbReference type="InterPro" id="IPR049326">
    <property type="entry name" value="Rhodopsin_dom_fungi"/>
</dbReference>
<evidence type="ECO:0000256" key="7">
    <source>
        <dbReference type="SAM" id="Phobius"/>
    </source>
</evidence>
<dbReference type="InterPro" id="IPR052337">
    <property type="entry name" value="SAT4-like"/>
</dbReference>
<evidence type="ECO:0000256" key="6">
    <source>
        <dbReference type="SAM" id="MobiDB-lite"/>
    </source>
</evidence>
<gene>
    <name evidence="9" type="ORF">L249_5593</name>
</gene>
<accession>A0A367LGK0</accession>
<feature type="transmembrane region" description="Helical" evidence="7">
    <location>
        <begin position="249"/>
        <end position="270"/>
    </location>
</feature>
<proteinExistence type="inferred from homology"/>
<feature type="transmembrane region" description="Helical" evidence="7">
    <location>
        <begin position="95"/>
        <end position="116"/>
    </location>
</feature>
<feature type="transmembrane region" description="Helical" evidence="7">
    <location>
        <begin position="6"/>
        <end position="23"/>
    </location>
</feature>
<feature type="domain" description="Rhodopsin" evidence="8">
    <location>
        <begin position="19"/>
        <end position="271"/>
    </location>
</feature>
<feature type="compositionally biased region" description="Basic and acidic residues" evidence="6">
    <location>
        <begin position="499"/>
        <end position="529"/>
    </location>
</feature>
<reference evidence="9 10" key="1">
    <citation type="journal article" date="2015" name="BMC Genomics">
        <title>Insights from the genome of Ophiocordyceps polyrhachis-furcata to pathogenicity and host specificity in insect fungi.</title>
        <authorList>
            <person name="Wichadakul D."/>
            <person name="Kobmoo N."/>
            <person name="Ingsriswang S."/>
            <person name="Tangphatsornruang S."/>
            <person name="Chantasingh D."/>
            <person name="Luangsa-ard J.J."/>
            <person name="Eurwilaichitr L."/>
        </authorList>
    </citation>
    <scope>NUCLEOTIDE SEQUENCE [LARGE SCALE GENOMIC DNA]</scope>
    <source>
        <strain evidence="9 10">BCC 54312</strain>
    </source>
</reference>
<feature type="compositionally biased region" description="Basic and acidic residues" evidence="6">
    <location>
        <begin position="600"/>
        <end position="620"/>
    </location>
</feature>
<keyword evidence="2 7" id="KW-0812">Transmembrane</keyword>
<comment type="subcellular location">
    <subcellularLocation>
        <location evidence="1">Membrane</location>
        <topology evidence="1">Multi-pass membrane protein</topology>
    </subcellularLocation>
</comment>
<evidence type="ECO:0000256" key="5">
    <source>
        <dbReference type="ARBA" id="ARBA00038359"/>
    </source>
</evidence>
<feature type="region of interest" description="Disordered" evidence="6">
    <location>
        <begin position="479"/>
        <end position="529"/>
    </location>
</feature>
<feature type="non-terminal residue" evidence="9">
    <location>
        <position position="620"/>
    </location>
</feature>
<evidence type="ECO:0000256" key="2">
    <source>
        <dbReference type="ARBA" id="ARBA00022692"/>
    </source>
</evidence>
<feature type="transmembrane region" description="Helical" evidence="7">
    <location>
        <begin position="128"/>
        <end position="151"/>
    </location>
</feature>
<dbReference type="PANTHER" id="PTHR33048:SF2">
    <property type="entry name" value="SRPK"/>
    <property type="match status" value="1"/>
</dbReference>
<evidence type="ECO:0000313" key="9">
    <source>
        <dbReference type="EMBL" id="RCI13545.1"/>
    </source>
</evidence>
<comment type="caution">
    <text evidence="9">The sequence shown here is derived from an EMBL/GenBank/DDBJ whole genome shotgun (WGS) entry which is preliminary data.</text>
</comment>
<evidence type="ECO:0000256" key="1">
    <source>
        <dbReference type="ARBA" id="ARBA00004141"/>
    </source>
</evidence>
<feature type="compositionally biased region" description="Basic and acidic residues" evidence="6">
    <location>
        <begin position="579"/>
        <end position="590"/>
    </location>
</feature>
<dbReference type="STRING" id="1330021.A0A367LGK0"/>
<dbReference type="GO" id="GO:0016020">
    <property type="term" value="C:membrane"/>
    <property type="evidence" value="ECO:0007669"/>
    <property type="project" value="UniProtKB-SubCell"/>
</dbReference>
<evidence type="ECO:0000256" key="4">
    <source>
        <dbReference type="ARBA" id="ARBA00023136"/>
    </source>
</evidence>
<feature type="region of interest" description="Disordered" evidence="6">
    <location>
        <begin position="425"/>
        <end position="460"/>
    </location>
</feature>